<dbReference type="EMBL" id="BPVZ01000081">
    <property type="protein sequence ID" value="GKV28974.1"/>
    <property type="molecule type" value="Genomic_DNA"/>
</dbReference>
<organism evidence="2 3">
    <name type="scientific">Rubroshorea leprosula</name>
    <dbReference type="NCBI Taxonomy" id="152421"/>
    <lineage>
        <taxon>Eukaryota</taxon>
        <taxon>Viridiplantae</taxon>
        <taxon>Streptophyta</taxon>
        <taxon>Embryophyta</taxon>
        <taxon>Tracheophyta</taxon>
        <taxon>Spermatophyta</taxon>
        <taxon>Magnoliopsida</taxon>
        <taxon>eudicotyledons</taxon>
        <taxon>Gunneridae</taxon>
        <taxon>Pentapetalae</taxon>
        <taxon>rosids</taxon>
        <taxon>malvids</taxon>
        <taxon>Malvales</taxon>
        <taxon>Dipterocarpaceae</taxon>
        <taxon>Rubroshorea</taxon>
    </lineage>
</organism>
<keyword evidence="3" id="KW-1185">Reference proteome</keyword>
<reference evidence="2 3" key="1">
    <citation type="journal article" date="2021" name="Commun. Biol.">
        <title>The genome of Shorea leprosula (Dipterocarpaceae) highlights the ecological relevance of drought in aseasonal tropical rainforests.</title>
        <authorList>
            <person name="Ng K.K.S."/>
            <person name="Kobayashi M.J."/>
            <person name="Fawcett J.A."/>
            <person name="Hatakeyama M."/>
            <person name="Paape T."/>
            <person name="Ng C.H."/>
            <person name="Ang C.C."/>
            <person name="Tnah L.H."/>
            <person name="Lee C.T."/>
            <person name="Nishiyama T."/>
            <person name="Sese J."/>
            <person name="O'Brien M.J."/>
            <person name="Copetti D."/>
            <person name="Mohd Noor M.I."/>
            <person name="Ong R.C."/>
            <person name="Putra M."/>
            <person name="Sireger I.Z."/>
            <person name="Indrioko S."/>
            <person name="Kosugi Y."/>
            <person name="Izuno A."/>
            <person name="Isagi Y."/>
            <person name="Lee S.L."/>
            <person name="Shimizu K.K."/>
        </authorList>
    </citation>
    <scope>NUCLEOTIDE SEQUENCE [LARGE SCALE GENOMIC DNA]</scope>
    <source>
        <strain evidence="2">214</strain>
    </source>
</reference>
<evidence type="ECO:0000313" key="3">
    <source>
        <dbReference type="Proteomes" id="UP001054252"/>
    </source>
</evidence>
<dbReference type="Proteomes" id="UP001054252">
    <property type="component" value="Unassembled WGS sequence"/>
</dbReference>
<protein>
    <submittedName>
        <fullName evidence="2">Uncharacterized protein</fullName>
    </submittedName>
</protein>
<comment type="caution">
    <text evidence="2">The sequence shown here is derived from an EMBL/GenBank/DDBJ whole genome shotgun (WGS) entry which is preliminary data.</text>
</comment>
<gene>
    <name evidence="2" type="ORF">SLEP1_g37956</name>
</gene>
<feature type="transmembrane region" description="Helical" evidence="1">
    <location>
        <begin position="17"/>
        <end position="34"/>
    </location>
</feature>
<name>A0AAV5KWC0_9ROSI</name>
<evidence type="ECO:0000313" key="2">
    <source>
        <dbReference type="EMBL" id="GKV28974.1"/>
    </source>
</evidence>
<evidence type="ECO:0000256" key="1">
    <source>
        <dbReference type="SAM" id="Phobius"/>
    </source>
</evidence>
<keyword evidence="1" id="KW-1133">Transmembrane helix</keyword>
<proteinExistence type="predicted"/>
<keyword evidence="1" id="KW-0472">Membrane</keyword>
<keyword evidence="1" id="KW-0812">Transmembrane</keyword>
<accession>A0AAV5KWC0</accession>
<dbReference type="AlphaFoldDB" id="A0AAV5KWC0"/>
<sequence length="203" mass="23557">MGGPVYWTTQLCILHRFYNNIIFVVHICLWVLLVKPSSSTRQFVGCYATRYTISYTSNILLHCHLHQNNFCSTEPPFLSLYFQTTYENFRYRYDKMENPFNKGISGNFRELFFSKLPPAMIKFRAWTTEYDDQSVISSFRDYAGGFISSKEKFDIEMGGKHDKDGLVPARILQIMDNCDADGGLKKGDGYDPFFHATNQEPQN</sequence>